<sequence length="410" mass="43928">MLATLSRAFGLEGLDSASSDPSADTRAFQSLLDHELGSRAPQLLCCSFTDALARARDSHQLLLVLLHSELHEDNDAFIRDTLGSEEVGRVLSEGPFAVWGASVLSREGRRAADAAVASELPFMGAWLATSPTASKHECVGRSTGNAGPANTAQFLSAVRSRFEPKLAERRNDILAREQNRILRDDQERRYREIQEQDMQRMREAEAAEAARAEEERRRAQAEADAHEARQLASVVETSLQQQIEEEAEAALARLPAEPAEDAAGVAVVRMSLPGGTVLERRFSSTDTQQAVRDYAAFALHRMGVTRFDGFTLGSRAPDKTLRRADDAQTLEEAGLFPTARILVVVHRPADAAEVAKAAVEAGRAAREAAGAAAAGASLSRSGRIASSGSVGSADEDAVPFQRRGGGGSSD</sequence>
<dbReference type="SMART" id="SM00594">
    <property type="entry name" value="UAS"/>
    <property type="match status" value="1"/>
</dbReference>
<dbReference type="Proteomes" id="UP000323011">
    <property type="component" value="Unassembled WGS sequence"/>
</dbReference>
<reference evidence="5 6" key="1">
    <citation type="submission" date="2019-07" db="EMBL/GenBank/DDBJ databases">
        <title>Genomes of Cafeteria roenbergensis.</title>
        <authorList>
            <person name="Fischer M.G."/>
            <person name="Hackl T."/>
            <person name="Roman M."/>
        </authorList>
    </citation>
    <scope>NUCLEOTIDE SEQUENCE [LARGE SCALE GENOMIC DNA]</scope>
    <source>
        <strain evidence="5 6">BVI</strain>
    </source>
</reference>
<reference evidence="4" key="2">
    <citation type="submission" date="2021-01" db="EMBL/GenBank/DDBJ databases">
        <authorList>
            <person name="Corre E."/>
            <person name="Pelletier E."/>
            <person name="Niang G."/>
            <person name="Scheremetjew M."/>
            <person name="Finn R."/>
            <person name="Kale V."/>
            <person name="Holt S."/>
            <person name="Cochrane G."/>
            <person name="Meng A."/>
            <person name="Brown T."/>
            <person name="Cohen L."/>
        </authorList>
    </citation>
    <scope>NUCLEOTIDE SEQUENCE</scope>
    <source>
        <strain evidence="4">E4-10</strain>
    </source>
</reference>
<protein>
    <recommendedName>
        <fullName evidence="3">UBX domain-containing protein</fullName>
    </recommendedName>
</protein>
<dbReference type="SUPFAM" id="SSF52833">
    <property type="entry name" value="Thioredoxin-like"/>
    <property type="match status" value="1"/>
</dbReference>
<feature type="domain" description="UBX" evidence="3">
    <location>
        <begin position="261"/>
        <end position="343"/>
    </location>
</feature>
<dbReference type="Gene3D" id="3.40.30.10">
    <property type="entry name" value="Glutaredoxin"/>
    <property type="match status" value="1"/>
</dbReference>
<proteinExistence type="predicted"/>
<dbReference type="InterPro" id="IPR050730">
    <property type="entry name" value="UBX_domain-protein"/>
</dbReference>
<dbReference type="PANTHER" id="PTHR23322">
    <property type="entry name" value="FAS-ASSOCIATED PROTEIN"/>
    <property type="match status" value="1"/>
</dbReference>
<keyword evidence="1" id="KW-0175">Coiled coil</keyword>
<feature type="region of interest" description="Disordered" evidence="2">
    <location>
        <begin position="196"/>
        <end position="224"/>
    </location>
</feature>
<dbReference type="SMART" id="SM00166">
    <property type="entry name" value="UBX"/>
    <property type="match status" value="1"/>
</dbReference>
<dbReference type="PROSITE" id="PS50033">
    <property type="entry name" value="UBX"/>
    <property type="match status" value="1"/>
</dbReference>
<dbReference type="SUPFAM" id="SSF54236">
    <property type="entry name" value="Ubiquitin-like"/>
    <property type="match status" value="1"/>
</dbReference>
<accession>A0A5A8CV18</accession>
<dbReference type="PANTHER" id="PTHR23322:SF1">
    <property type="entry name" value="FAS-ASSOCIATED FACTOR 2"/>
    <property type="match status" value="1"/>
</dbReference>
<evidence type="ECO:0000256" key="2">
    <source>
        <dbReference type="SAM" id="MobiDB-lite"/>
    </source>
</evidence>
<dbReference type="GO" id="GO:0043130">
    <property type="term" value="F:ubiquitin binding"/>
    <property type="evidence" value="ECO:0007669"/>
    <property type="project" value="TreeGrafter"/>
</dbReference>
<dbReference type="EMBL" id="VLTN01000005">
    <property type="protein sequence ID" value="KAA0156010.1"/>
    <property type="molecule type" value="Genomic_DNA"/>
</dbReference>
<name>A0A5A8CV18_CAFRO</name>
<dbReference type="GO" id="GO:0036503">
    <property type="term" value="P:ERAD pathway"/>
    <property type="evidence" value="ECO:0007669"/>
    <property type="project" value="TreeGrafter"/>
</dbReference>
<dbReference type="EMBL" id="HBET01000821">
    <property type="protein sequence ID" value="CAD8556254.1"/>
    <property type="molecule type" value="Transcribed_RNA"/>
</dbReference>
<evidence type="ECO:0000256" key="1">
    <source>
        <dbReference type="ARBA" id="ARBA00023054"/>
    </source>
</evidence>
<evidence type="ECO:0000259" key="3">
    <source>
        <dbReference type="PROSITE" id="PS50033"/>
    </source>
</evidence>
<dbReference type="CDD" id="cd01767">
    <property type="entry name" value="UBX"/>
    <property type="match status" value="1"/>
</dbReference>
<feature type="compositionally biased region" description="Low complexity" evidence="2">
    <location>
        <begin position="370"/>
        <end position="392"/>
    </location>
</feature>
<gene>
    <name evidence="4" type="ORF">CROE0942_LOCUS587</name>
    <name evidence="5" type="ORF">FNF29_01428</name>
</gene>
<dbReference type="Pfam" id="PF00789">
    <property type="entry name" value="UBX"/>
    <property type="match status" value="1"/>
</dbReference>
<evidence type="ECO:0000313" key="6">
    <source>
        <dbReference type="Proteomes" id="UP000323011"/>
    </source>
</evidence>
<dbReference type="Gene3D" id="3.10.20.90">
    <property type="entry name" value="Phosphatidylinositol 3-kinase Catalytic Subunit, Chain A, domain 1"/>
    <property type="match status" value="1"/>
</dbReference>
<keyword evidence="6" id="KW-1185">Reference proteome</keyword>
<dbReference type="InterPro" id="IPR036249">
    <property type="entry name" value="Thioredoxin-like_sf"/>
</dbReference>
<organism evidence="5 6">
    <name type="scientific">Cafeteria roenbergensis</name>
    <name type="common">Marine flagellate</name>
    <dbReference type="NCBI Taxonomy" id="33653"/>
    <lineage>
        <taxon>Eukaryota</taxon>
        <taxon>Sar</taxon>
        <taxon>Stramenopiles</taxon>
        <taxon>Bigyra</taxon>
        <taxon>Opalozoa</taxon>
        <taxon>Bicosoecida</taxon>
        <taxon>Cafeteriaceae</taxon>
        <taxon>Cafeteria</taxon>
    </lineage>
</organism>
<dbReference type="GO" id="GO:0005783">
    <property type="term" value="C:endoplasmic reticulum"/>
    <property type="evidence" value="ECO:0007669"/>
    <property type="project" value="TreeGrafter"/>
</dbReference>
<dbReference type="OMA" id="ILIRHQW"/>
<dbReference type="AlphaFoldDB" id="A0A5A8CV18"/>
<dbReference type="InterPro" id="IPR001012">
    <property type="entry name" value="UBX_dom"/>
</dbReference>
<evidence type="ECO:0000313" key="5">
    <source>
        <dbReference type="EMBL" id="KAA0156010.1"/>
    </source>
</evidence>
<dbReference type="InterPro" id="IPR006577">
    <property type="entry name" value="UAS"/>
</dbReference>
<feature type="region of interest" description="Disordered" evidence="2">
    <location>
        <begin position="370"/>
        <end position="410"/>
    </location>
</feature>
<dbReference type="InterPro" id="IPR029071">
    <property type="entry name" value="Ubiquitin-like_domsf"/>
</dbReference>
<evidence type="ECO:0000313" key="4">
    <source>
        <dbReference type="EMBL" id="CAD8556254.1"/>
    </source>
</evidence>